<dbReference type="InterPro" id="IPR005123">
    <property type="entry name" value="Oxoglu/Fe-dep_dioxygenase_dom"/>
</dbReference>
<dbReference type="Proteomes" id="UP001183176">
    <property type="component" value="Unassembled WGS sequence"/>
</dbReference>
<keyword evidence="3" id="KW-0408">Iron</keyword>
<keyword evidence="3" id="KW-0479">Metal-binding</keyword>
<keyword evidence="3" id="KW-0560">Oxidoreductase</keyword>
<evidence type="ECO:0000313" key="5">
    <source>
        <dbReference type="EMBL" id="MDT0263919.1"/>
    </source>
</evidence>
<feature type="domain" description="Fe2OG dioxygenase" evidence="4">
    <location>
        <begin position="146"/>
        <end position="249"/>
    </location>
</feature>
<keyword evidence="6" id="KW-1185">Reference proteome</keyword>
<accession>A0ABU2JGU9</accession>
<comment type="pathway">
    <text evidence="1">Antibiotic biosynthesis.</text>
</comment>
<evidence type="ECO:0000313" key="6">
    <source>
        <dbReference type="Proteomes" id="UP001183176"/>
    </source>
</evidence>
<evidence type="ECO:0000256" key="1">
    <source>
        <dbReference type="ARBA" id="ARBA00004792"/>
    </source>
</evidence>
<dbReference type="RefSeq" id="WP_311425062.1">
    <property type="nucleotide sequence ID" value="NZ_JAVREH010000059.1"/>
</dbReference>
<dbReference type="InterPro" id="IPR050231">
    <property type="entry name" value="Iron_ascorbate_oxido_reductase"/>
</dbReference>
<dbReference type="PANTHER" id="PTHR47990">
    <property type="entry name" value="2-OXOGLUTARATE (2OG) AND FE(II)-DEPENDENT OXYGENASE SUPERFAMILY PROTEIN-RELATED"/>
    <property type="match status" value="1"/>
</dbReference>
<dbReference type="InterPro" id="IPR027443">
    <property type="entry name" value="IPNS-like_sf"/>
</dbReference>
<comment type="similarity">
    <text evidence="3">Belongs to the iron/ascorbate-dependent oxidoreductase family.</text>
</comment>
<keyword evidence="2" id="KW-0045">Antibiotic biosynthesis</keyword>
<name>A0ABU2JGU9_9ACTN</name>
<proteinExistence type="inferred from homology"/>
<dbReference type="Gene3D" id="2.60.120.330">
    <property type="entry name" value="B-lactam Antibiotic, Isopenicillin N Synthase, Chain"/>
    <property type="match status" value="1"/>
</dbReference>
<sequence>MTTELSSDTLARAEWIAGSIKFLSGDMARALRTGCFFLAVPADLDLRPAVRFARSFFEEGGGEWVATDAYSGYRNRPDVYFDREGFQTEHVLIDQDRRAEYFDPTLNTLCDRLSEMTESILRAGLVELNVAKSSWDLLTQGAAFGRGTRWLAFNHYRPEKPVLGCTPHKDTGFVTVLYAPTPGLEGWNGTDWVPIDAPADHLIVNFGGSFEAMTAAIDTRVAAMLHRVRETRTDDNSEDRISVAAFANPPAIGEMYGLQDDGSVVHLESIEAFLRRFNDEAWGDEYTDFGIKVGGTHA</sequence>
<evidence type="ECO:0000256" key="3">
    <source>
        <dbReference type="RuleBase" id="RU003682"/>
    </source>
</evidence>
<dbReference type="SUPFAM" id="SSF51197">
    <property type="entry name" value="Clavaminate synthase-like"/>
    <property type="match status" value="1"/>
</dbReference>
<dbReference type="PROSITE" id="PS51471">
    <property type="entry name" value="FE2OG_OXY"/>
    <property type="match status" value="1"/>
</dbReference>
<comment type="caution">
    <text evidence="5">The sequence shown here is derived from an EMBL/GenBank/DDBJ whole genome shotgun (WGS) entry which is preliminary data.</text>
</comment>
<evidence type="ECO:0000256" key="2">
    <source>
        <dbReference type="ARBA" id="ARBA00023194"/>
    </source>
</evidence>
<dbReference type="EMBL" id="JAVREH010000059">
    <property type="protein sequence ID" value="MDT0263919.1"/>
    <property type="molecule type" value="Genomic_DNA"/>
</dbReference>
<evidence type="ECO:0000259" key="4">
    <source>
        <dbReference type="PROSITE" id="PS51471"/>
    </source>
</evidence>
<dbReference type="InterPro" id="IPR044861">
    <property type="entry name" value="IPNS-like_FE2OG_OXY"/>
</dbReference>
<organism evidence="5 6">
    <name type="scientific">Jatrophihabitans lederbergiae</name>
    <dbReference type="NCBI Taxonomy" id="3075547"/>
    <lineage>
        <taxon>Bacteria</taxon>
        <taxon>Bacillati</taxon>
        <taxon>Actinomycetota</taxon>
        <taxon>Actinomycetes</taxon>
        <taxon>Jatrophihabitantales</taxon>
        <taxon>Jatrophihabitantaceae</taxon>
        <taxon>Jatrophihabitans</taxon>
    </lineage>
</organism>
<reference evidence="6" key="1">
    <citation type="submission" date="2023-07" db="EMBL/GenBank/DDBJ databases">
        <title>30 novel species of actinomycetes from the DSMZ collection.</title>
        <authorList>
            <person name="Nouioui I."/>
        </authorList>
    </citation>
    <scope>NUCLEOTIDE SEQUENCE [LARGE SCALE GENOMIC DNA]</scope>
    <source>
        <strain evidence="6">DSM 44399</strain>
    </source>
</reference>
<protein>
    <submittedName>
        <fullName evidence="5">2OG-Fe(II) oxygenase family protein</fullName>
    </submittedName>
</protein>
<gene>
    <name evidence="5" type="ORF">RM423_21315</name>
</gene>
<dbReference type="Pfam" id="PF03171">
    <property type="entry name" value="2OG-FeII_Oxy"/>
    <property type="match status" value="1"/>
</dbReference>